<evidence type="ECO:0000313" key="4">
    <source>
        <dbReference type="Proteomes" id="UP000199197"/>
    </source>
</evidence>
<evidence type="ECO:0000256" key="1">
    <source>
        <dbReference type="SAM" id="Phobius"/>
    </source>
</evidence>
<evidence type="ECO:0000259" key="2">
    <source>
        <dbReference type="Pfam" id="PF08308"/>
    </source>
</evidence>
<dbReference type="InterPro" id="IPR013229">
    <property type="entry name" value="PEGA"/>
</dbReference>
<keyword evidence="4" id="KW-1185">Reference proteome</keyword>
<dbReference type="Proteomes" id="UP000199197">
    <property type="component" value="Unassembled WGS sequence"/>
</dbReference>
<accession>A0A0P1MLG2</accession>
<organism evidence="3 4">
    <name type="scientific">Candidatus Chryseopegocella kryptomonas</name>
    <dbReference type="NCBI Taxonomy" id="1633643"/>
    <lineage>
        <taxon>Bacteria</taxon>
        <taxon>Pseudomonadati</taxon>
        <taxon>Candidatus Kryptoniota</taxon>
        <taxon>Candidatus Chryseopegocella</taxon>
    </lineage>
</organism>
<dbReference type="EMBL" id="CZVW01000001">
    <property type="protein sequence ID" value="CUS96301.1"/>
    <property type="molecule type" value="Genomic_DNA"/>
</dbReference>
<evidence type="ECO:0000313" key="3">
    <source>
        <dbReference type="EMBL" id="CUS96301.1"/>
    </source>
</evidence>
<dbReference type="OrthoDB" id="9811978at2"/>
<feature type="transmembrane region" description="Helical" evidence="1">
    <location>
        <begin position="224"/>
        <end position="244"/>
    </location>
</feature>
<feature type="transmembrane region" description="Helical" evidence="1">
    <location>
        <begin position="177"/>
        <end position="195"/>
    </location>
</feature>
<proteinExistence type="predicted"/>
<sequence>MRLILALIFFLFTSISLSQESYGILNIDSEIHGASVFIDSQYVGLTPISNFKIKPGTYALKLKNPQIADWLEQDVVQKVEVKAGDTLNLFITFEKFIKINSIPFSAEILLGDSVIGLTPSVFKLREIFGKRLRIKKQGYDEAEILIDGKTTKFEINLVPKKEAEAELRTERRSRLNVALPIAGISLANGILSIYFKSKADALYNEYVSTGDPEKLNKMKQYDKIAGITLVIFELTAIIAIYTLMRE</sequence>
<reference evidence="4" key="1">
    <citation type="submission" date="2015-11" db="EMBL/GenBank/DDBJ databases">
        <authorList>
            <person name="Varghese N."/>
        </authorList>
    </citation>
    <scope>NUCLEOTIDE SEQUENCE [LARGE SCALE GENOMIC DNA]</scope>
    <source>
        <strain evidence="4">JGI-23</strain>
    </source>
</reference>
<feature type="domain" description="PEGA" evidence="2">
    <location>
        <begin position="23"/>
        <end position="95"/>
    </location>
</feature>
<dbReference type="AlphaFoldDB" id="A0A0P1MLG2"/>
<keyword evidence="1" id="KW-0472">Membrane</keyword>
<dbReference type="Pfam" id="PF08308">
    <property type="entry name" value="PEGA"/>
    <property type="match status" value="1"/>
</dbReference>
<gene>
    <name evidence="3" type="ORF">JGI23_00097</name>
</gene>
<keyword evidence="1" id="KW-0812">Transmembrane</keyword>
<dbReference type="PANTHER" id="PTHR36194">
    <property type="entry name" value="S-LAYER-LIKE PROTEIN"/>
    <property type="match status" value="1"/>
</dbReference>
<keyword evidence="1" id="KW-1133">Transmembrane helix</keyword>
<protein>
    <submittedName>
        <fullName evidence="3">PEGA domain-containing protein</fullName>
    </submittedName>
</protein>
<dbReference type="PANTHER" id="PTHR36194:SF1">
    <property type="entry name" value="S-LAYER-LIKE PROTEIN"/>
    <property type="match status" value="1"/>
</dbReference>
<name>A0A0P1MLG2_9BACT</name>
<dbReference type="RefSeq" id="WP_092346780.1">
    <property type="nucleotide sequence ID" value="NZ_CZVW01000001.1"/>
</dbReference>